<dbReference type="Gene3D" id="1.20.1250.20">
    <property type="entry name" value="MFS general substrate transporter like domains"/>
    <property type="match status" value="1"/>
</dbReference>
<evidence type="ECO:0000256" key="4">
    <source>
        <dbReference type="ARBA" id="ARBA00023136"/>
    </source>
</evidence>
<proteinExistence type="predicted"/>
<keyword evidence="5" id="KW-0046">Antibiotic resistance</keyword>
<feature type="transmembrane region" description="Helical" evidence="6">
    <location>
        <begin position="360"/>
        <end position="383"/>
    </location>
</feature>
<keyword evidence="9" id="KW-1185">Reference proteome</keyword>
<feature type="transmembrane region" description="Helical" evidence="6">
    <location>
        <begin position="460"/>
        <end position="483"/>
    </location>
</feature>
<feature type="transmembrane region" description="Helical" evidence="6">
    <location>
        <begin position="250"/>
        <end position="272"/>
    </location>
</feature>
<feature type="transmembrane region" description="Helical" evidence="6">
    <location>
        <begin position="65"/>
        <end position="85"/>
    </location>
</feature>
<feature type="transmembrane region" description="Helical" evidence="6">
    <location>
        <begin position="97"/>
        <end position="114"/>
    </location>
</feature>
<reference evidence="9" key="1">
    <citation type="journal article" date="2019" name="Int. J. Syst. Evol. Microbiol.">
        <title>The Global Catalogue of Microorganisms (GCM) 10K type strain sequencing project: providing services to taxonomists for standard genome sequencing and annotation.</title>
        <authorList>
            <consortium name="The Broad Institute Genomics Platform"/>
            <consortium name="The Broad Institute Genome Sequencing Center for Infectious Disease"/>
            <person name="Wu L."/>
            <person name="Ma J."/>
        </authorList>
    </citation>
    <scope>NUCLEOTIDE SEQUENCE [LARGE SCALE GENOMIC DNA]</scope>
    <source>
        <strain evidence="9">JCM 6921</strain>
    </source>
</reference>
<dbReference type="CDD" id="cd17321">
    <property type="entry name" value="MFS_MMR_MDR_like"/>
    <property type="match status" value="1"/>
</dbReference>
<dbReference type="PANTHER" id="PTHR42718">
    <property type="entry name" value="MAJOR FACILITATOR SUPERFAMILY MULTIDRUG TRANSPORTER MFSC"/>
    <property type="match status" value="1"/>
</dbReference>
<feature type="transmembrane region" description="Helical" evidence="6">
    <location>
        <begin position="326"/>
        <end position="348"/>
    </location>
</feature>
<evidence type="ECO:0000256" key="6">
    <source>
        <dbReference type="SAM" id="Phobius"/>
    </source>
</evidence>
<comment type="subcellular location">
    <subcellularLocation>
        <location evidence="1">Cell membrane</location>
        <topology evidence="1">Multi-pass membrane protein</topology>
    </subcellularLocation>
</comment>
<evidence type="ECO:0000313" key="9">
    <source>
        <dbReference type="Proteomes" id="UP001500058"/>
    </source>
</evidence>
<dbReference type="InterPro" id="IPR020846">
    <property type="entry name" value="MFS_dom"/>
</dbReference>
<dbReference type="SUPFAM" id="SSF103473">
    <property type="entry name" value="MFS general substrate transporter"/>
    <property type="match status" value="1"/>
</dbReference>
<accession>A0ABP5VIX8</accession>
<comment type="caution">
    <text evidence="8">The sequence shown here is derived from an EMBL/GenBank/DDBJ whole genome shotgun (WGS) entry which is preliminary data.</text>
</comment>
<feature type="domain" description="Major facilitator superfamily (MFS) profile" evidence="7">
    <location>
        <begin position="31"/>
        <end position="491"/>
    </location>
</feature>
<keyword evidence="4 6" id="KW-0472">Membrane</keyword>
<evidence type="ECO:0000256" key="2">
    <source>
        <dbReference type="ARBA" id="ARBA00022692"/>
    </source>
</evidence>
<feature type="transmembrane region" description="Helical" evidence="6">
    <location>
        <begin position="389"/>
        <end position="415"/>
    </location>
</feature>
<keyword evidence="3 6" id="KW-1133">Transmembrane helix</keyword>
<gene>
    <name evidence="8" type="ORF">GCM10010420_31980</name>
</gene>
<dbReference type="Pfam" id="PF07690">
    <property type="entry name" value="MFS_1"/>
    <property type="match status" value="1"/>
</dbReference>
<sequence length="506" mass="50971">MTAVIDAPASADARPREAAGAERVSGRNLWTLLVVMAGTFVAIMDSFIVNVAVPSIRADLNASLAQVELAVGGYVLVYGLLLVTGGRLGDLFGTRRLLLAGIAVFTLASLAAGLAPDPVTLVVCRVVQAAGAALFYPQVLAVLQTAFTGRARARAFAVFGATIGLASIAGQVLGGLLVHLDLFGLGWRNVFLVNVPFGVLTLAGVLGLLPAGRPAAGRTTGRRLDPAGVGLLGGALLLLSVPLVEGPHLGWPAWTLVSMAASLPALAAFVVWERRVAARGGSPLVDPALFRRRAFSAGNAVALAFFAGNAGLFFVLTLQLQNGMGYSPLAAGAAFVPLAVAFSAASLLGPRLTDRLGHHVLTLGYAANAAGTLALLGTVRAAGTELTGWALLPALAVIGFGQGLGVSPLIGTALAGVPAEDAGSAGGVLETAGQIGMSLGVSALGMVFSTALGPATSPAAYSHAFALTLLGNLALALAALALLPPLLRRNRPADTPHSADGAQGER</sequence>
<dbReference type="PROSITE" id="PS50850">
    <property type="entry name" value="MFS"/>
    <property type="match status" value="1"/>
</dbReference>
<dbReference type="EMBL" id="BAAATJ010000014">
    <property type="protein sequence ID" value="GAA2402447.1"/>
    <property type="molecule type" value="Genomic_DNA"/>
</dbReference>
<evidence type="ECO:0000256" key="5">
    <source>
        <dbReference type="ARBA" id="ARBA00023251"/>
    </source>
</evidence>
<feature type="transmembrane region" description="Helical" evidence="6">
    <location>
        <begin position="120"/>
        <end position="143"/>
    </location>
</feature>
<keyword evidence="2 6" id="KW-0812">Transmembrane</keyword>
<evidence type="ECO:0000313" key="8">
    <source>
        <dbReference type="EMBL" id="GAA2402447.1"/>
    </source>
</evidence>
<dbReference type="InterPro" id="IPR011701">
    <property type="entry name" value="MFS"/>
</dbReference>
<evidence type="ECO:0000259" key="7">
    <source>
        <dbReference type="PROSITE" id="PS50850"/>
    </source>
</evidence>
<name>A0ABP5VIX8_9ACTN</name>
<feature type="transmembrane region" description="Helical" evidence="6">
    <location>
        <begin position="190"/>
        <end position="212"/>
    </location>
</feature>
<dbReference type="InterPro" id="IPR036259">
    <property type="entry name" value="MFS_trans_sf"/>
</dbReference>
<feature type="transmembrane region" description="Helical" evidence="6">
    <location>
        <begin position="224"/>
        <end position="244"/>
    </location>
</feature>
<dbReference type="Gene3D" id="1.20.1720.10">
    <property type="entry name" value="Multidrug resistance protein D"/>
    <property type="match status" value="1"/>
</dbReference>
<evidence type="ECO:0000256" key="3">
    <source>
        <dbReference type="ARBA" id="ARBA00022989"/>
    </source>
</evidence>
<dbReference type="Proteomes" id="UP001500058">
    <property type="component" value="Unassembled WGS sequence"/>
</dbReference>
<protein>
    <submittedName>
        <fullName evidence="8">MFS transporter</fullName>
    </submittedName>
</protein>
<dbReference type="PRINTS" id="PR01036">
    <property type="entry name" value="TCRTETB"/>
</dbReference>
<feature type="transmembrane region" description="Helical" evidence="6">
    <location>
        <begin position="427"/>
        <end position="448"/>
    </location>
</feature>
<feature type="transmembrane region" description="Helical" evidence="6">
    <location>
        <begin position="300"/>
        <end position="320"/>
    </location>
</feature>
<evidence type="ECO:0000256" key="1">
    <source>
        <dbReference type="ARBA" id="ARBA00004651"/>
    </source>
</evidence>
<dbReference type="PANTHER" id="PTHR42718:SF39">
    <property type="entry name" value="ACTINORHODIN TRANSPORTER-RELATED"/>
    <property type="match status" value="1"/>
</dbReference>
<feature type="transmembrane region" description="Helical" evidence="6">
    <location>
        <begin position="29"/>
        <end position="53"/>
    </location>
</feature>
<organism evidence="8 9">
    <name type="scientific">Streptomyces glaucosporus</name>
    <dbReference type="NCBI Taxonomy" id="284044"/>
    <lineage>
        <taxon>Bacteria</taxon>
        <taxon>Bacillati</taxon>
        <taxon>Actinomycetota</taxon>
        <taxon>Actinomycetes</taxon>
        <taxon>Kitasatosporales</taxon>
        <taxon>Streptomycetaceae</taxon>
        <taxon>Streptomyces</taxon>
    </lineage>
</organism>
<feature type="transmembrane region" description="Helical" evidence="6">
    <location>
        <begin position="155"/>
        <end position="178"/>
    </location>
</feature>